<evidence type="ECO:0000313" key="1">
    <source>
        <dbReference type="EMBL" id="RYJ43277.1"/>
    </source>
</evidence>
<dbReference type="RefSeq" id="WP_129750755.1">
    <property type="nucleotide sequence ID" value="NZ_JUIW01000005.1"/>
</dbReference>
<accession>A0A444WBR4</accession>
<comment type="caution">
    <text evidence="1">The sequence shown here is derived from an EMBL/GenBank/DDBJ whole genome shotgun (WGS) entry which is preliminary data.</text>
</comment>
<keyword evidence="2" id="KW-1185">Reference proteome</keyword>
<dbReference type="AlphaFoldDB" id="A0A444WBR4"/>
<organism evidence="1 2">
    <name type="scientific">Flavobacterium beibuense</name>
    <dbReference type="NCBI Taxonomy" id="657326"/>
    <lineage>
        <taxon>Bacteria</taxon>
        <taxon>Pseudomonadati</taxon>
        <taxon>Bacteroidota</taxon>
        <taxon>Flavobacteriia</taxon>
        <taxon>Flavobacteriales</taxon>
        <taxon>Flavobacteriaceae</taxon>
        <taxon>Flavobacterium</taxon>
    </lineage>
</organism>
<evidence type="ECO:0000313" key="2">
    <source>
        <dbReference type="Proteomes" id="UP000289775"/>
    </source>
</evidence>
<dbReference type="PANTHER" id="PTHR46844">
    <property type="entry name" value="SLR5058 PROTEIN"/>
    <property type="match status" value="1"/>
</dbReference>
<dbReference type="PANTHER" id="PTHR46844:SF1">
    <property type="entry name" value="SLR5058 PROTEIN"/>
    <property type="match status" value="1"/>
</dbReference>
<protein>
    <submittedName>
        <fullName evidence="1">NTPase (NACHT family)-like protein</fullName>
    </submittedName>
</protein>
<gene>
    <name evidence="1" type="ORF">NU09_1615</name>
</gene>
<dbReference type="EMBL" id="JUIW01000005">
    <property type="protein sequence ID" value="RYJ43277.1"/>
    <property type="molecule type" value="Genomic_DNA"/>
</dbReference>
<dbReference type="InterPro" id="IPR027417">
    <property type="entry name" value="P-loop_NTPase"/>
</dbReference>
<proteinExistence type="predicted"/>
<dbReference type="Proteomes" id="UP000289775">
    <property type="component" value="Unassembled WGS sequence"/>
</dbReference>
<name>A0A444WBR4_9FLAO</name>
<sequence length="1239" mass="144154">MDYFFENLGDERFQELCNTIITKEFIDVQSLPVGQPDGGRDALSYYMNSSKKSFNVYQVKFVRNPNNIADPHKWLFEILKGEIPKIKNLIPRGAVKYYILTNVKGTSHLDGGSIDKVNKLLEENISIPSLCWWRDDLSRLIEKDPLFKWSFPEILNAQDFMNSALFSQIHENRERREQILRAYLADQYSIDNEVKFKQIDLHNKLFNLFTDVPIKVKKLNVKNKSLRKTLQYFEGNLFRRAVSIDEYLYYDNPETIGAAKFLLHSRIQNEIERILLEGGPGQGKSTISQYISQVHRARLLNKSEDLKFIPEDILQSSIRLPFKIDLRDIASWIERKNPYEADLNNSFFESNWKNSLESFLVSHIIYHSKITEFNTSDLSAIIKQSSILLVFDGFDEIANLSVRKDVVEFINKGINRISENAKSIQVLITSRPAAFSDTIGFEVDLYPHFELTDITTQIIEEYLEKWIKASNLTPREAKDIKKLLKDKLELPHLKELTKSPMQLAIFISLLRTRGESLPNKRTALYDSYIELFFNRESEKNTIIRDYRDLIIDIHQYLAWILHSEAEYLKNSGSISFDNLIKRLKLYLEEEGHKTDIADKLFNVVKERVCALISRVQGTFEFEIQPLREYFCAKYLYETSPYSPPGREKPGTKPERFDAIARSFYWQNVVRFFAGCFDKGELPMLIEKLNELQDDKYLQYTNYPRVLTSQILFDHVFTQYPSLLKKVVEIILNGMGGLVIDAPSSNDAIILPDNSGRIELVTECFKQLAMMPKKDYAIELIEIINNNPLDKYRLWAEKISSFKNDDLTNWFEYGYQLQLTHIIDKEHVINILEESKDINTKYKRLQTLINGNGLENVLNDFNLKEQVLEGILDGKIFVTNRKSGYTVLSQLGEILNPYLLGNLFNSDFNGSFKEYVILYLHHKVDPPETNIVDSLDRKVNNFIKQIDSALNSSTKEFCSSTEPWDLIIESLRDSFGERWNFNVLAVISAGIKSRNDSLSDFANLQDNSKSLVKRIRYARLKSGNIKFWQEVFKDENIKLSLLIFFSWATDRTIFLLSNDSSNLLKNLSDDDYMDLVSAVQKVNNSGKTNSQILLSLLKNNSLSNEFKFMICLRFNDDRSKKFISEYVNLDSPKLSNYKIIKLDNIISVFLKKPNLDLLDEIEKVYALSDRFSNRHLRSRHYHYESKEILIPLEIAEKVMKNPKVYPRIISIICEKTCRLNANKHIKHVGKVAKSNKWFVE</sequence>
<dbReference type="Gene3D" id="3.40.50.300">
    <property type="entry name" value="P-loop containing nucleotide triphosphate hydrolases"/>
    <property type="match status" value="1"/>
</dbReference>
<dbReference type="OrthoDB" id="1488560at2"/>
<reference evidence="1 2" key="1">
    <citation type="submission" date="2014-12" db="EMBL/GenBank/DDBJ databases">
        <title>Genome sequence of Flavobacterium beibuense RSKm HC5.</title>
        <authorList>
            <person name="Kim J.F."/>
            <person name="Song J.Y."/>
            <person name="Kwak M.-J."/>
            <person name="Lee S.-W."/>
        </authorList>
    </citation>
    <scope>NUCLEOTIDE SEQUENCE [LARGE SCALE GENOMIC DNA]</scope>
    <source>
        <strain evidence="1 2">RSKm HC5</strain>
    </source>
</reference>
<dbReference type="SUPFAM" id="SSF52540">
    <property type="entry name" value="P-loop containing nucleoside triphosphate hydrolases"/>
    <property type="match status" value="1"/>
</dbReference>